<proteinExistence type="predicted"/>
<reference evidence="2 3" key="1">
    <citation type="submission" date="2020-05" db="EMBL/GenBank/DDBJ databases">
        <title>Draft genome of xy-202 and genomic insight in genome of the genus Peptostreptococcus.</title>
        <authorList>
            <person name="Zhang Z."/>
        </authorList>
    </citation>
    <scope>NUCLEOTIDE SEQUENCE [LARGE SCALE GENOMIC DNA]</scope>
    <source>
        <strain evidence="2 3">DSM 27025</strain>
    </source>
</reference>
<name>A0ABR6TL65_9FIRM</name>
<gene>
    <name evidence="2" type="ORF">HLB29_05500</name>
</gene>
<evidence type="ECO:0000313" key="2">
    <source>
        <dbReference type="EMBL" id="MBC2576136.1"/>
    </source>
</evidence>
<dbReference type="Proteomes" id="UP000713904">
    <property type="component" value="Unassembled WGS sequence"/>
</dbReference>
<evidence type="ECO:0000256" key="1">
    <source>
        <dbReference type="SAM" id="MobiDB-lite"/>
    </source>
</evidence>
<feature type="region of interest" description="Disordered" evidence="1">
    <location>
        <begin position="1"/>
        <end position="28"/>
    </location>
</feature>
<feature type="region of interest" description="Disordered" evidence="1">
    <location>
        <begin position="81"/>
        <end position="121"/>
    </location>
</feature>
<feature type="compositionally biased region" description="Basic and acidic residues" evidence="1">
    <location>
        <begin position="1"/>
        <end position="20"/>
    </location>
</feature>
<evidence type="ECO:0000313" key="3">
    <source>
        <dbReference type="Proteomes" id="UP000713904"/>
    </source>
</evidence>
<keyword evidence="3" id="KW-1185">Reference proteome</keyword>
<dbReference type="EMBL" id="JABGBW010000003">
    <property type="protein sequence ID" value="MBC2576136.1"/>
    <property type="molecule type" value="Genomic_DNA"/>
</dbReference>
<organism evidence="2 3">
    <name type="scientific">Peptostreptococcus canis</name>
    <dbReference type="NCBI Taxonomy" id="1159213"/>
    <lineage>
        <taxon>Bacteria</taxon>
        <taxon>Bacillati</taxon>
        <taxon>Bacillota</taxon>
        <taxon>Clostridia</taxon>
        <taxon>Peptostreptococcales</taxon>
        <taxon>Peptostreptococcaceae</taxon>
        <taxon>Peptostreptococcus</taxon>
    </lineage>
</organism>
<protein>
    <submittedName>
        <fullName evidence="2">Uncharacterized protein</fullName>
    </submittedName>
</protein>
<comment type="caution">
    <text evidence="2">The sequence shown here is derived from an EMBL/GenBank/DDBJ whole genome shotgun (WGS) entry which is preliminary data.</text>
</comment>
<dbReference type="RefSeq" id="WP_185624163.1">
    <property type="nucleotide sequence ID" value="NZ_JABGBW010000003.1"/>
</dbReference>
<sequence>MEFKKRKLLEFDENEKKSQNLDDGTGQYTEIDELLSKNDDDWGYELDDSGMIPKLEELKAQGRNNSKEEIEKLTIKLEEKEFSDENLFEDNDDELEDNPEEFDEEEPEYSPEEIGEDDLPDEYESLYDFEALDRMDDDNFSDLKIDFYDEDEKDETYTEYNSLKESKVLNQSIDNSLKRIANALERIADSLEKR</sequence>
<accession>A0ABR6TL65</accession>